<feature type="non-terminal residue" evidence="1">
    <location>
        <position position="1"/>
    </location>
</feature>
<dbReference type="Proteomes" id="UP000814243">
    <property type="component" value="Unassembled WGS sequence"/>
</dbReference>
<accession>A0A922SML1</accession>
<protein>
    <submittedName>
        <fullName evidence="1">Uncharacterized protein</fullName>
    </submittedName>
</protein>
<sequence length="57" mass="6794">CYLRDHLQGLDHNNSSARSSHIQIWKEVPKTTNLLKCPNTLLTIFSLRRTNRWTRCR</sequence>
<name>A0A922SML1_SPOEX</name>
<dbReference type="AlphaFoldDB" id="A0A922SML1"/>
<evidence type="ECO:0000313" key="2">
    <source>
        <dbReference type="Proteomes" id="UP000814243"/>
    </source>
</evidence>
<reference evidence="1" key="1">
    <citation type="journal article" date="2021" name="G3 (Bethesda)">
        <title>Genome and transcriptome analysis of the beet armyworm Spodoptera exigua reveals targets for pest control. .</title>
        <authorList>
            <person name="Simon S."/>
            <person name="Breeschoten T."/>
            <person name="Jansen H.J."/>
            <person name="Dirks R.P."/>
            <person name="Schranz M.E."/>
            <person name="Ros V.I.D."/>
        </authorList>
    </citation>
    <scope>NUCLEOTIDE SEQUENCE</scope>
    <source>
        <strain evidence="1">TB_SE_WUR_2020</strain>
    </source>
</reference>
<dbReference type="EMBL" id="JACEFF010000165">
    <property type="protein sequence ID" value="KAH9642961.1"/>
    <property type="molecule type" value="Genomic_DNA"/>
</dbReference>
<comment type="caution">
    <text evidence="1">The sequence shown here is derived from an EMBL/GenBank/DDBJ whole genome shotgun (WGS) entry which is preliminary data.</text>
</comment>
<gene>
    <name evidence="1" type="ORF">HF086_006685</name>
</gene>
<evidence type="ECO:0000313" key="1">
    <source>
        <dbReference type="EMBL" id="KAH9642961.1"/>
    </source>
</evidence>
<proteinExistence type="predicted"/>
<organism evidence="1 2">
    <name type="scientific">Spodoptera exigua</name>
    <name type="common">Beet armyworm</name>
    <name type="synonym">Noctua fulgens</name>
    <dbReference type="NCBI Taxonomy" id="7107"/>
    <lineage>
        <taxon>Eukaryota</taxon>
        <taxon>Metazoa</taxon>
        <taxon>Ecdysozoa</taxon>
        <taxon>Arthropoda</taxon>
        <taxon>Hexapoda</taxon>
        <taxon>Insecta</taxon>
        <taxon>Pterygota</taxon>
        <taxon>Neoptera</taxon>
        <taxon>Endopterygota</taxon>
        <taxon>Lepidoptera</taxon>
        <taxon>Glossata</taxon>
        <taxon>Ditrysia</taxon>
        <taxon>Noctuoidea</taxon>
        <taxon>Noctuidae</taxon>
        <taxon>Amphipyrinae</taxon>
        <taxon>Spodoptera</taxon>
    </lineage>
</organism>